<feature type="domain" description="HTH cro/C1-type" evidence="2">
    <location>
        <begin position="30"/>
        <end position="82"/>
    </location>
</feature>
<dbReference type="PANTHER" id="PTHR35010:SF2">
    <property type="entry name" value="BLL4672 PROTEIN"/>
    <property type="match status" value="1"/>
</dbReference>
<name>A0A918KEE0_9ACTN</name>
<dbReference type="CDD" id="cd00093">
    <property type="entry name" value="HTH_XRE"/>
    <property type="match status" value="1"/>
</dbReference>
<dbReference type="InterPro" id="IPR041413">
    <property type="entry name" value="MLTR_LBD"/>
</dbReference>
<dbReference type="PROSITE" id="PS50943">
    <property type="entry name" value="HTH_CROC1"/>
    <property type="match status" value="1"/>
</dbReference>
<comment type="caution">
    <text evidence="3">The sequence shown here is derived from an EMBL/GenBank/DDBJ whole genome shotgun (WGS) entry which is preliminary data.</text>
</comment>
<dbReference type="InterPro" id="IPR001387">
    <property type="entry name" value="Cro/C1-type_HTH"/>
</dbReference>
<dbReference type="Pfam" id="PF17765">
    <property type="entry name" value="MLTR_LBD"/>
    <property type="match status" value="1"/>
</dbReference>
<reference evidence="3" key="2">
    <citation type="submission" date="2020-09" db="EMBL/GenBank/DDBJ databases">
        <authorList>
            <person name="Sun Q."/>
            <person name="Ohkuma M."/>
        </authorList>
    </citation>
    <scope>NUCLEOTIDE SEQUENCE</scope>
    <source>
        <strain evidence="3">JCM 4790</strain>
    </source>
</reference>
<evidence type="ECO:0000259" key="2">
    <source>
        <dbReference type="PROSITE" id="PS50943"/>
    </source>
</evidence>
<evidence type="ECO:0000256" key="1">
    <source>
        <dbReference type="SAM" id="MobiDB-lite"/>
    </source>
</evidence>
<gene>
    <name evidence="3" type="ORF">GCM10010358_12660</name>
</gene>
<dbReference type="Pfam" id="PF13560">
    <property type="entry name" value="HTH_31"/>
    <property type="match status" value="1"/>
</dbReference>
<organism evidence="3 4">
    <name type="scientific">Streptomyces minutiscleroticus</name>
    <dbReference type="NCBI Taxonomy" id="68238"/>
    <lineage>
        <taxon>Bacteria</taxon>
        <taxon>Bacillati</taxon>
        <taxon>Actinomycetota</taxon>
        <taxon>Actinomycetes</taxon>
        <taxon>Kitasatosporales</taxon>
        <taxon>Streptomycetaceae</taxon>
        <taxon>Streptomyces</taxon>
    </lineage>
</organism>
<dbReference type="GO" id="GO:0003677">
    <property type="term" value="F:DNA binding"/>
    <property type="evidence" value="ECO:0007669"/>
    <property type="project" value="InterPro"/>
</dbReference>
<dbReference type="Gene3D" id="1.10.260.40">
    <property type="entry name" value="lambda repressor-like DNA-binding domains"/>
    <property type="match status" value="1"/>
</dbReference>
<dbReference type="AlphaFoldDB" id="A0A918KEE0"/>
<dbReference type="Proteomes" id="UP000619244">
    <property type="component" value="Unassembled WGS sequence"/>
</dbReference>
<dbReference type="PANTHER" id="PTHR35010">
    <property type="entry name" value="BLL4672 PROTEIN-RELATED"/>
    <property type="match status" value="1"/>
</dbReference>
<reference evidence="3" key="1">
    <citation type="journal article" date="2014" name="Int. J. Syst. Evol. Microbiol.">
        <title>Complete genome sequence of Corynebacterium casei LMG S-19264T (=DSM 44701T), isolated from a smear-ripened cheese.</title>
        <authorList>
            <consortium name="US DOE Joint Genome Institute (JGI-PGF)"/>
            <person name="Walter F."/>
            <person name="Albersmeier A."/>
            <person name="Kalinowski J."/>
            <person name="Ruckert C."/>
        </authorList>
    </citation>
    <scope>NUCLEOTIDE SEQUENCE</scope>
    <source>
        <strain evidence="3">JCM 4790</strain>
    </source>
</reference>
<feature type="region of interest" description="Disordered" evidence="1">
    <location>
        <begin position="272"/>
        <end position="296"/>
    </location>
</feature>
<evidence type="ECO:0000313" key="3">
    <source>
        <dbReference type="EMBL" id="GGX59632.1"/>
    </source>
</evidence>
<evidence type="ECO:0000313" key="4">
    <source>
        <dbReference type="Proteomes" id="UP000619244"/>
    </source>
</evidence>
<sequence length="296" mass="32621">MHSSELSDFLRSRRAALTPQDVGLPWRSGARRVKGLRREELALLAGVSADYYTRLEQGRAKNVSAQVLSAVADALRLTGLERRHLFSMARPGLVPDGPRRAPALRARPAVRMMMDALDPTPVMLHGPRLEAIAANRMGRVLIDDFDAMPAAERNLARWMFLDPRARTVYPDWEEIAAQTVAVLRVAAGEEPDPALTGLVGELSSRSDDFARVWAEYRVFRHTHGRKRFHHEAVGTMTLNYESLALSADPGLSLLVYTADTGSPSEEKLRILSGRAEERNARAPADLTGAEKAQGAP</sequence>
<dbReference type="SMART" id="SM00530">
    <property type="entry name" value="HTH_XRE"/>
    <property type="match status" value="1"/>
</dbReference>
<protein>
    <submittedName>
        <fullName evidence="3">Transcriptional regulator</fullName>
    </submittedName>
</protein>
<dbReference type="SUPFAM" id="SSF47413">
    <property type="entry name" value="lambda repressor-like DNA-binding domains"/>
    <property type="match status" value="1"/>
</dbReference>
<dbReference type="EMBL" id="BMVU01000003">
    <property type="protein sequence ID" value="GGX59632.1"/>
    <property type="molecule type" value="Genomic_DNA"/>
</dbReference>
<proteinExistence type="predicted"/>
<dbReference type="InterPro" id="IPR010982">
    <property type="entry name" value="Lambda_DNA-bd_dom_sf"/>
</dbReference>
<dbReference type="Gene3D" id="3.30.450.180">
    <property type="match status" value="1"/>
</dbReference>
<accession>A0A918KEE0</accession>
<keyword evidence="4" id="KW-1185">Reference proteome</keyword>
<dbReference type="RefSeq" id="WP_190189163.1">
    <property type="nucleotide sequence ID" value="NZ_BMVU01000003.1"/>
</dbReference>